<dbReference type="GO" id="GO:0003723">
    <property type="term" value="F:RNA binding"/>
    <property type="evidence" value="ECO:0007669"/>
    <property type="project" value="InterPro"/>
</dbReference>
<proteinExistence type="predicted"/>
<dbReference type="NCBIfam" id="TIGR00756">
    <property type="entry name" value="PPR"/>
    <property type="match status" value="1"/>
</dbReference>
<reference evidence="2" key="1">
    <citation type="submission" date="2020-01" db="EMBL/GenBank/DDBJ databases">
        <authorList>
            <person name="Mishra B."/>
        </authorList>
    </citation>
    <scope>NUCLEOTIDE SEQUENCE [LARGE SCALE GENOMIC DNA]</scope>
</reference>
<organism evidence="2 3">
    <name type="scientific">Microthlaspi erraticum</name>
    <dbReference type="NCBI Taxonomy" id="1685480"/>
    <lineage>
        <taxon>Eukaryota</taxon>
        <taxon>Viridiplantae</taxon>
        <taxon>Streptophyta</taxon>
        <taxon>Embryophyta</taxon>
        <taxon>Tracheophyta</taxon>
        <taxon>Spermatophyta</taxon>
        <taxon>Magnoliopsida</taxon>
        <taxon>eudicotyledons</taxon>
        <taxon>Gunneridae</taxon>
        <taxon>Pentapetalae</taxon>
        <taxon>rosids</taxon>
        <taxon>malvids</taxon>
        <taxon>Brassicales</taxon>
        <taxon>Brassicaceae</taxon>
        <taxon>Coluteocarpeae</taxon>
        <taxon>Microthlaspi</taxon>
    </lineage>
</organism>
<comment type="caution">
    <text evidence="2">The sequence shown here is derived from an EMBL/GenBank/DDBJ whole genome shotgun (WGS) entry which is preliminary data.</text>
</comment>
<dbReference type="PANTHER" id="PTHR47926">
    <property type="entry name" value="PENTATRICOPEPTIDE REPEAT-CONTAINING PROTEIN"/>
    <property type="match status" value="1"/>
</dbReference>
<dbReference type="PROSITE" id="PS51375">
    <property type="entry name" value="PPR"/>
    <property type="match status" value="1"/>
</dbReference>
<dbReference type="InterPro" id="IPR002885">
    <property type="entry name" value="PPR_rpt"/>
</dbReference>
<evidence type="ECO:0000313" key="3">
    <source>
        <dbReference type="Proteomes" id="UP000467841"/>
    </source>
</evidence>
<gene>
    <name evidence="2" type="ORF">MERR_LOCUS3822</name>
</gene>
<evidence type="ECO:0008006" key="4">
    <source>
        <dbReference type="Google" id="ProtNLM"/>
    </source>
</evidence>
<name>A0A6D2HPS3_9BRAS</name>
<dbReference type="EMBL" id="CACVBM020000233">
    <property type="protein sequence ID" value="CAA7016587.1"/>
    <property type="molecule type" value="Genomic_DNA"/>
</dbReference>
<evidence type="ECO:0000256" key="1">
    <source>
        <dbReference type="PROSITE-ProRule" id="PRU00708"/>
    </source>
</evidence>
<accession>A0A6D2HPS3</accession>
<protein>
    <recommendedName>
        <fullName evidence="4">DYW domain-containing protein</fullName>
    </recommendedName>
</protein>
<sequence length="95" mass="10802">MEHDNTGCYVLLLNMYAEAGRWEDVNRIKLLMKSKGISRTASSSTVEMKSRTHVFTDGDRSHVETDKIYEVLDIVSKMIGEEEEEEEGSCCVHCV</sequence>
<evidence type="ECO:0000313" key="2">
    <source>
        <dbReference type="EMBL" id="CAA7016587.1"/>
    </source>
</evidence>
<dbReference type="GO" id="GO:0009451">
    <property type="term" value="P:RNA modification"/>
    <property type="evidence" value="ECO:0007669"/>
    <property type="project" value="InterPro"/>
</dbReference>
<dbReference type="Proteomes" id="UP000467841">
    <property type="component" value="Unassembled WGS sequence"/>
</dbReference>
<dbReference type="AlphaFoldDB" id="A0A6D2HPS3"/>
<keyword evidence="3" id="KW-1185">Reference proteome</keyword>
<dbReference type="Pfam" id="PF20431">
    <property type="entry name" value="E_motif"/>
    <property type="match status" value="1"/>
</dbReference>
<dbReference type="InterPro" id="IPR046848">
    <property type="entry name" value="E_motif"/>
</dbReference>
<dbReference type="OrthoDB" id="185373at2759"/>
<feature type="repeat" description="PPR" evidence="1">
    <location>
        <begin position="5"/>
        <end position="39"/>
    </location>
</feature>
<dbReference type="InterPro" id="IPR046960">
    <property type="entry name" value="PPR_At4g14850-like_plant"/>
</dbReference>
<dbReference type="PANTHER" id="PTHR47926:SF452">
    <property type="entry name" value="PENTATRICOPEPTIDE REPEAT-CONTAINING PROTEIN"/>
    <property type="match status" value="1"/>
</dbReference>